<feature type="domain" description="DUF4062" evidence="1">
    <location>
        <begin position="19"/>
        <end position="108"/>
    </location>
</feature>
<keyword evidence="3" id="KW-1185">Reference proteome</keyword>
<organism evidence="2 3">
    <name type="scientific">Actinomadura montaniterrae</name>
    <dbReference type="NCBI Taxonomy" id="1803903"/>
    <lineage>
        <taxon>Bacteria</taxon>
        <taxon>Bacillati</taxon>
        <taxon>Actinomycetota</taxon>
        <taxon>Actinomycetes</taxon>
        <taxon>Streptosporangiales</taxon>
        <taxon>Thermomonosporaceae</taxon>
        <taxon>Actinomadura</taxon>
    </lineage>
</organism>
<gene>
    <name evidence="2" type="ORF">F9B16_33360</name>
</gene>
<comment type="caution">
    <text evidence="2">The sequence shown here is derived from an EMBL/GenBank/DDBJ whole genome shotgun (WGS) entry which is preliminary data.</text>
</comment>
<dbReference type="EMBL" id="WBMR01000133">
    <property type="protein sequence ID" value="KAB2371006.1"/>
    <property type="molecule type" value="Genomic_DNA"/>
</dbReference>
<evidence type="ECO:0000313" key="2">
    <source>
        <dbReference type="EMBL" id="KAB2371006.1"/>
    </source>
</evidence>
<dbReference type="AlphaFoldDB" id="A0A6L3VLW5"/>
<sequence>MFYDARKASAVANPRELVVFVASPGDLSDERDSVRRAADYINSLFLASHSTRLMITGWEQSQPTFGRPQEAINPLVQQCDIFIGLLNRKWGTPTGEFSSGFEEEYEQAAKRAKESGRPSVAIFFKEVPDEMLQDAGPSLSKVLEFRKKLETEHIALYRQFSTVKDFELQVTKYLMAVVVDQSSHDIPPSPEGTVDKVTATEQLPTDTEPEEQDEAREQLAATLYSFYSLAKIGSTGDGLLDPDRLLLFSMAVQFEMLSIPIHSMNRIYGKRREYAISIIEYRLIIWTVAENFHTTRNGEIRSFAPGFEMIMRVGSRSDLEDVLVSQMLTQKAEIPVSNGSLGILREMKARPAQLWGSRENVSNPSSSASDSVARSEQDLVENWAHLLGVPQTENAAFNYMSSVVRDSDFSLLKALSDRIDNASVAEKVMAIAKYAIGDLSGICDLASKRYLSEESCFERMLKASFSQMSEEQLSAVILGQRSLSDSLVRDAFTALSRHRAPTSEEYLRLLKSKKNELISLAFNVAEVAGEAAALNLLAAASQFNDDKADEDLDEYRHRLRSLVQTEEELRAELSNPWSFVDAWSALSWLHGSALASEAREILDSDCDSALDETKLEEAGYDARLRTFVRTLLRRSALDLLARIPAKDRDDQDVERFRRELARKERLTTPQAVKGLTLTGTAEDATHFLKLVTNHYGEEKKVLLKSAVKLGGAKIARKMIADSDEETASAGAHALSTDSSIPLSELQSYLYSSHDSVRMEIWKAVENRMGRGELEDYIDEYRSREAGYYYDVVAALDRKLYMPQ</sequence>
<evidence type="ECO:0000259" key="1">
    <source>
        <dbReference type="Pfam" id="PF13271"/>
    </source>
</evidence>
<reference evidence="2 3" key="1">
    <citation type="submission" date="2019-09" db="EMBL/GenBank/DDBJ databases">
        <title>Actinomadura physcomitrii sp. nov., a novel actinomycete isolated from moss [Physcomitrium sphaericum (Ludw) Fuernr].</title>
        <authorList>
            <person name="Liu C."/>
            <person name="Zhuang X."/>
        </authorList>
    </citation>
    <scope>NUCLEOTIDE SEQUENCE [LARGE SCALE GENOMIC DNA]</scope>
    <source>
        <strain evidence="2 3">CYP1-1B</strain>
    </source>
</reference>
<dbReference type="OrthoDB" id="9784936at2"/>
<proteinExistence type="predicted"/>
<accession>A0A6L3VLW5</accession>
<dbReference type="Pfam" id="PF13271">
    <property type="entry name" value="DUF4062"/>
    <property type="match status" value="1"/>
</dbReference>
<protein>
    <submittedName>
        <fullName evidence="2">DUF4062 domain-containing protein</fullName>
    </submittedName>
</protein>
<name>A0A6L3VLW5_9ACTN</name>
<dbReference type="Proteomes" id="UP000483004">
    <property type="component" value="Unassembled WGS sequence"/>
</dbReference>
<dbReference type="InterPro" id="IPR025139">
    <property type="entry name" value="DUF4062"/>
</dbReference>
<evidence type="ECO:0000313" key="3">
    <source>
        <dbReference type="Proteomes" id="UP000483004"/>
    </source>
</evidence>